<dbReference type="InterPro" id="IPR000637">
    <property type="entry name" value="HMGI/Y_DNA-bd_CS"/>
</dbReference>
<sequence>MERLHEDIYLIGKFTQSYGQTGQMERCNARFLKLAPAALQTTLRNELLNTPNNEHPSTQSEILTTQTTTIKRGRGRPRKVLPDNNKHSITDEIKMQPKKDRGRPKKIIAITNNTDASLKNQEPKRGRGKPKKH</sequence>
<dbReference type="InterPro" id="IPR017956">
    <property type="entry name" value="AT_hook_DNA-bd_motif"/>
</dbReference>
<dbReference type="AlphaFoldDB" id="A0A0K0F525"/>
<evidence type="ECO:0000256" key="2">
    <source>
        <dbReference type="ARBA" id="ARBA00023242"/>
    </source>
</evidence>
<dbReference type="Proteomes" id="UP000035680">
    <property type="component" value="Unassembled WGS sequence"/>
</dbReference>
<reference evidence="5" key="2">
    <citation type="submission" date="2015-08" db="UniProtKB">
        <authorList>
            <consortium name="WormBaseParasite"/>
        </authorList>
    </citation>
    <scope>IDENTIFICATION</scope>
</reference>
<dbReference type="PROSITE" id="PS00354">
    <property type="entry name" value="HMGI_Y"/>
    <property type="match status" value="1"/>
</dbReference>
<protein>
    <submittedName>
        <fullName evidence="5">Uncharacterized protein</fullName>
    </submittedName>
</protein>
<dbReference type="GO" id="GO:0005634">
    <property type="term" value="C:nucleus"/>
    <property type="evidence" value="ECO:0007669"/>
    <property type="project" value="UniProtKB-SubCell"/>
</dbReference>
<dbReference type="WBParaSite" id="SVE_0391500.1">
    <property type="protein sequence ID" value="SVE_0391500.1"/>
    <property type="gene ID" value="SVE_0391500"/>
</dbReference>
<keyword evidence="4" id="KW-1185">Reference proteome</keyword>
<reference evidence="4" key="1">
    <citation type="submission" date="2014-07" db="EMBL/GenBank/DDBJ databases">
        <authorList>
            <person name="Martin A.A"/>
            <person name="De Silva N."/>
        </authorList>
    </citation>
    <scope>NUCLEOTIDE SEQUENCE</scope>
</reference>
<feature type="compositionally biased region" description="Polar residues" evidence="3">
    <location>
        <begin position="110"/>
        <end position="120"/>
    </location>
</feature>
<feature type="region of interest" description="Disordered" evidence="3">
    <location>
        <begin position="50"/>
        <end position="133"/>
    </location>
</feature>
<proteinExistence type="predicted"/>
<dbReference type="PRINTS" id="PR00929">
    <property type="entry name" value="ATHOOK"/>
</dbReference>
<evidence type="ECO:0000313" key="4">
    <source>
        <dbReference type="Proteomes" id="UP000035680"/>
    </source>
</evidence>
<accession>A0A0K0F525</accession>
<feature type="compositionally biased region" description="Basic and acidic residues" evidence="3">
    <location>
        <begin position="80"/>
        <end position="99"/>
    </location>
</feature>
<dbReference type="SMART" id="SM00384">
    <property type="entry name" value="AT_hook"/>
    <property type="match status" value="2"/>
</dbReference>
<evidence type="ECO:0000256" key="3">
    <source>
        <dbReference type="SAM" id="MobiDB-lite"/>
    </source>
</evidence>
<organism evidence="4 5">
    <name type="scientific">Strongyloides venezuelensis</name>
    <name type="common">Threadworm</name>
    <dbReference type="NCBI Taxonomy" id="75913"/>
    <lineage>
        <taxon>Eukaryota</taxon>
        <taxon>Metazoa</taxon>
        <taxon>Ecdysozoa</taxon>
        <taxon>Nematoda</taxon>
        <taxon>Chromadorea</taxon>
        <taxon>Rhabditida</taxon>
        <taxon>Tylenchina</taxon>
        <taxon>Panagrolaimomorpha</taxon>
        <taxon>Strongyloidoidea</taxon>
        <taxon>Strongyloididae</taxon>
        <taxon>Strongyloides</taxon>
    </lineage>
</organism>
<dbReference type="GO" id="GO:0003677">
    <property type="term" value="F:DNA binding"/>
    <property type="evidence" value="ECO:0007669"/>
    <property type="project" value="InterPro"/>
</dbReference>
<dbReference type="GO" id="GO:0006355">
    <property type="term" value="P:regulation of DNA-templated transcription"/>
    <property type="evidence" value="ECO:0007669"/>
    <property type="project" value="InterPro"/>
</dbReference>
<name>A0A0K0F525_STRVS</name>
<evidence type="ECO:0000256" key="1">
    <source>
        <dbReference type="ARBA" id="ARBA00004123"/>
    </source>
</evidence>
<comment type="subcellular location">
    <subcellularLocation>
        <location evidence="1">Nucleus</location>
    </subcellularLocation>
</comment>
<feature type="compositionally biased region" description="Low complexity" evidence="3">
    <location>
        <begin position="57"/>
        <end position="70"/>
    </location>
</feature>
<keyword evidence="2" id="KW-0539">Nucleus</keyword>
<evidence type="ECO:0000313" key="5">
    <source>
        <dbReference type="WBParaSite" id="SVE_0391500.1"/>
    </source>
</evidence>